<dbReference type="PANTHER" id="PTHR33392:SF6">
    <property type="entry name" value="POLYISOPRENYL-TEICHOIC ACID--PEPTIDOGLYCAN TEICHOIC ACID TRANSFERASE TAGU"/>
    <property type="match status" value="1"/>
</dbReference>
<dbReference type="AlphaFoldDB" id="A0A7L5AIU7"/>
<organism evidence="4 5">
    <name type="scientific">Marisediminicola antarctica</name>
    <dbReference type="NCBI Taxonomy" id="674079"/>
    <lineage>
        <taxon>Bacteria</taxon>
        <taxon>Bacillati</taxon>
        <taxon>Actinomycetota</taxon>
        <taxon>Actinomycetes</taxon>
        <taxon>Micrococcales</taxon>
        <taxon>Microbacteriaceae</taxon>
        <taxon>Marisediminicola</taxon>
    </lineage>
</organism>
<feature type="compositionally biased region" description="Low complexity" evidence="2">
    <location>
        <begin position="1"/>
        <end position="16"/>
    </location>
</feature>
<evidence type="ECO:0000259" key="3">
    <source>
        <dbReference type="Pfam" id="PF03816"/>
    </source>
</evidence>
<evidence type="ECO:0000256" key="2">
    <source>
        <dbReference type="SAM" id="MobiDB-lite"/>
    </source>
</evidence>
<name>A0A7L5AIU7_9MICO</name>
<feature type="compositionally biased region" description="Polar residues" evidence="2">
    <location>
        <begin position="408"/>
        <end position="422"/>
    </location>
</feature>
<dbReference type="Pfam" id="PF03816">
    <property type="entry name" value="LytR_cpsA_psr"/>
    <property type="match status" value="1"/>
</dbReference>
<keyword evidence="5" id="KW-1185">Reference proteome</keyword>
<evidence type="ECO:0000313" key="5">
    <source>
        <dbReference type="Proteomes" id="UP000464507"/>
    </source>
</evidence>
<dbReference type="NCBIfam" id="TIGR00350">
    <property type="entry name" value="lytR_cpsA_psr"/>
    <property type="match status" value="1"/>
</dbReference>
<reference evidence="4 5" key="1">
    <citation type="submission" date="2016-09" db="EMBL/GenBank/DDBJ databases">
        <title>Complete genome sequence of microbes from the polar regions.</title>
        <authorList>
            <person name="Liao L."/>
            <person name="Chen B."/>
        </authorList>
    </citation>
    <scope>NUCLEOTIDE SEQUENCE [LARGE SCALE GENOMIC DNA]</scope>
    <source>
        <strain evidence="4 5">ZS314</strain>
    </source>
</reference>
<evidence type="ECO:0000256" key="1">
    <source>
        <dbReference type="ARBA" id="ARBA00006068"/>
    </source>
</evidence>
<comment type="similarity">
    <text evidence="1">Belongs to the LytR/CpsA/Psr (LCP) family.</text>
</comment>
<dbReference type="KEGG" id="mant:BHD05_06280"/>
<dbReference type="Proteomes" id="UP000464507">
    <property type="component" value="Chromosome"/>
</dbReference>
<evidence type="ECO:0000313" key="4">
    <source>
        <dbReference type="EMBL" id="QHO69314.1"/>
    </source>
</evidence>
<protein>
    <recommendedName>
        <fullName evidence="3">Cell envelope-related transcriptional attenuator domain-containing protein</fullName>
    </recommendedName>
</protein>
<dbReference type="OrthoDB" id="9782542at2"/>
<dbReference type="EMBL" id="CP017146">
    <property type="protein sequence ID" value="QHO69314.1"/>
    <property type="molecule type" value="Genomic_DNA"/>
</dbReference>
<dbReference type="RefSeq" id="WP_161885678.1">
    <property type="nucleotide sequence ID" value="NZ_CP017146.1"/>
</dbReference>
<dbReference type="InterPro" id="IPR004474">
    <property type="entry name" value="LytR_CpsA_psr"/>
</dbReference>
<sequence length="429" mass="43645">MSTPSPQPAQAATPAPLARHGQLKAGNPAAGVLKFVAASLAVLLVSTVSIAAIAVHNIASEIKPGVALPGEEDGPKIGAIEGAVNLLLVGSDSGEGNLAYGAREATLNDVTMLLHISEDHKRATVVSFPRDMFVDMPVCPNPDGASYPAVSSQKINQSLSRGGLACPVLTVENLTGLDIPYAAKIEFDGVIEMSNAVGGVEVCVASPIDDRNIPFKLDAGMHTLSGVDALQFLRTRYGVGDGSDLTRISNQQQFLSSLVRTLKSSETLSNPVKLYGIASAASRNLEFSNSLRNVDTMVSIAGALKDIPLDEVVFVRYPIADATIGGQSGVVPIADAAAELFAALEADLPIGLTGGTGGGTVADPNAPEPSPEPSPTATADPVDPTAPVASGSPAPDAPPTRVELPETIQGTTAGDVTCSAGQTAGHPGG</sequence>
<dbReference type="Gene3D" id="3.40.630.190">
    <property type="entry name" value="LCP protein"/>
    <property type="match status" value="1"/>
</dbReference>
<feature type="region of interest" description="Disordered" evidence="2">
    <location>
        <begin position="354"/>
        <end position="429"/>
    </location>
</feature>
<dbReference type="InterPro" id="IPR050922">
    <property type="entry name" value="LytR/CpsA/Psr_CW_biosynth"/>
</dbReference>
<proteinExistence type="inferred from homology"/>
<accession>A0A7L5AIU7</accession>
<feature type="region of interest" description="Disordered" evidence="2">
    <location>
        <begin position="1"/>
        <end position="20"/>
    </location>
</feature>
<dbReference type="PANTHER" id="PTHR33392">
    <property type="entry name" value="POLYISOPRENYL-TEICHOIC ACID--PEPTIDOGLYCAN TEICHOIC ACID TRANSFERASE TAGU"/>
    <property type="match status" value="1"/>
</dbReference>
<gene>
    <name evidence="4" type="ORF">BHD05_06280</name>
</gene>
<feature type="domain" description="Cell envelope-related transcriptional attenuator" evidence="3">
    <location>
        <begin position="108"/>
        <end position="263"/>
    </location>
</feature>